<evidence type="ECO:0000313" key="2">
    <source>
        <dbReference type="Proteomes" id="UP000799757"/>
    </source>
</evidence>
<dbReference type="EMBL" id="MU002714">
    <property type="protein sequence ID" value="KAF2785716.1"/>
    <property type="molecule type" value="Genomic_DNA"/>
</dbReference>
<gene>
    <name evidence="1" type="ORF">K505DRAFT_344422</name>
</gene>
<dbReference type="AlphaFoldDB" id="A0A6A6WNR6"/>
<keyword evidence="2" id="KW-1185">Reference proteome</keyword>
<dbReference type="Proteomes" id="UP000799757">
    <property type="component" value="Unassembled WGS sequence"/>
</dbReference>
<reference evidence="1" key="1">
    <citation type="journal article" date="2020" name="Stud. Mycol.">
        <title>101 Dothideomycetes genomes: a test case for predicting lifestyles and emergence of pathogens.</title>
        <authorList>
            <person name="Haridas S."/>
            <person name="Albert R."/>
            <person name="Binder M."/>
            <person name="Bloem J."/>
            <person name="Labutti K."/>
            <person name="Salamov A."/>
            <person name="Andreopoulos B."/>
            <person name="Baker S."/>
            <person name="Barry K."/>
            <person name="Bills G."/>
            <person name="Bluhm B."/>
            <person name="Cannon C."/>
            <person name="Castanera R."/>
            <person name="Culley D."/>
            <person name="Daum C."/>
            <person name="Ezra D."/>
            <person name="Gonzalez J."/>
            <person name="Henrissat B."/>
            <person name="Kuo A."/>
            <person name="Liang C."/>
            <person name="Lipzen A."/>
            <person name="Lutzoni F."/>
            <person name="Magnuson J."/>
            <person name="Mondo S."/>
            <person name="Nolan M."/>
            <person name="Ohm R."/>
            <person name="Pangilinan J."/>
            <person name="Park H.-J."/>
            <person name="Ramirez L."/>
            <person name="Alfaro M."/>
            <person name="Sun H."/>
            <person name="Tritt A."/>
            <person name="Yoshinaga Y."/>
            <person name="Zwiers L.-H."/>
            <person name="Turgeon B."/>
            <person name="Goodwin S."/>
            <person name="Spatafora J."/>
            <person name="Crous P."/>
            <person name="Grigoriev I."/>
        </authorList>
    </citation>
    <scope>NUCLEOTIDE SEQUENCE</scope>
    <source>
        <strain evidence="1">CBS 109.77</strain>
    </source>
</reference>
<evidence type="ECO:0000313" key="1">
    <source>
        <dbReference type="EMBL" id="KAF2785716.1"/>
    </source>
</evidence>
<sequence length="303" mass="32595">MRSAGASHGHPSAPKVEMSAPIRRVLHRCNNPPLCRRAAWRMRGTPSLIGGPRGTSQPELPNGSWLGLILEHCGIAVGANLLFASSAGPGKVVLFQYHGQALCSRGCECGESAAGAVRTGVSRCTDVVRGGINTINTYSGLIDAVRAARRREGRRSPAALWVLKPPWRGGRRRAKQLRCRDGGKWGYTTIVYNATYPMHGADTRDSRPGRGAGRGKCAAEPQMQQLSGTCGGRDAVLLLSSLRLRGLWTSKRRKHARFVQLALKAASQANAPPSGGVRWPRRAAQYRARVCSLQSRGLAAHTP</sequence>
<proteinExistence type="predicted"/>
<organism evidence="1 2">
    <name type="scientific">Melanomma pulvis-pyrius CBS 109.77</name>
    <dbReference type="NCBI Taxonomy" id="1314802"/>
    <lineage>
        <taxon>Eukaryota</taxon>
        <taxon>Fungi</taxon>
        <taxon>Dikarya</taxon>
        <taxon>Ascomycota</taxon>
        <taxon>Pezizomycotina</taxon>
        <taxon>Dothideomycetes</taxon>
        <taxon>Pleosporomycetidae</taxon>
        <taxon>Pleosporales</taxon>
        <taxon>Melanommataceae</taxon>
        <taxon>Melanomma</taxon>
    </lineage>
</organism>
<accession>A0A6A6WNR6</accession>
<name>A0A6A6WNR6_9PLEO</name>
<protein>
    <submittedName>
        <fullName evidence="1">Uncharacterized protein</fullName>
    </submittedName>
</protein>